<organism evidence="1 2">
    <name type="scientific">Halocaridina rubra</name>
    <name type="common">Hawaiian red shrimp</name>
    <dbReference type="NCBI Taxonomy" id="373956"/>
    <lineage>
        <taxon>Eukaryota</taxon>
        <taxon>Metazoa</taxon>
        <taxon>Ecdysozoa</taxon>
        <taxon>Arthropoda</taxon>
        <taxon>Crustacea</taxon>
        <taxon>Multicrustacea</taxon>
        <taxon>Malacostraca</taxon>
        <taxon>Eumalacostraca</taxon>
        <taxon>Eucarida</taxon>
        <taxon>Decapoda</taxon>
        <taxon>Pleocyemata</taxon>
        <taxon>Caridea</taxon>
        <taxon>Atyoidea</taxon>
        <taxon>Atyidae</taxon>
        <taxon>Halocaridina</taxon>
    </lineage>
</organism>
<keyword evidence="2" id="KW-1185">Reference proteome</keyword>
<feature type="non-terminal residue" evidence="1">
    <location>
        <position position="64"/>
    </location>
</feature>
<name>A0AAN8WN54_HALRR</name>
<dbReference type="Proteomes" id="UP001381693">
    <property type="component" value="Unassembled WGS sequence"/>
</dbReference>
<protein>
    <submittedName>
        <fullName evidence="1">Uncharacterized protein</fullName>
    </submittedName>
</protein>
<dbReference type="AlphaFoldDB" id="A0AAN8WN54"/>
<dbReference type="EMBL" id="JAXCGZ010019508">
    <property type="protein sequence ID" value="KAK7066043.1"/>
    <property type="molecule type" value="Genomic_DNA"/>
</dbReference>
<feature type="non-terminal residue" evidence="1">
    <location>
        <position position="1"/>
    </location>
</feature>
<proteinExistence type="predicted"/>
<evidence type="ECO:0000313" key="1">
    <source>
        <dbReference type="EMBL" id="KAK7066043.1"/>
    </source>
</evidence>
<reference evidence="1 2" key="1">
    <citation type="submission" date="2023-11" db="EMBL/GenBank/DDBJ databases">
        <title>Halocaridina rubra genome assembly.</title>
        <authorList>
            <person name="Smith C."/>
        </authorList>
    </citation>
    <scope>NUCLEOTIDE SEQUENCE [LARGE SCALE GENOMIC DNA]</scope>
    <source>
        <strain evidence="1">EP-1</strain>
        <tissue evidence="1">Whole</tissue>
    </source>
</reference>
<evidence type="ECO:0000313" key="2">
    <source>
        <dbReference type="Proteomes" id="UP001381693"/>
    </source>
</evidence>
<accession>A0AAN8WN54</accession>
<comment type="caution">
    <text evidence="1">The sequence shown here is derived from an EMBL/GenBank/DDBJ whole genome shotgun (WGS) entry which is preliminary data.</text>
</comment>
<gene>
    <name evidence="1" type="ORF">SK128_019724</name>
</gene>
<sequence>FKATRLDYTNALLVVVELSDAAPECGVYSNLPSTTPKRVTVFDPCAYQDRFRERPPTCIMGNST</sequence>